<protein>
    <submittedName>
        <fullName evidence="2">Uncharacterized protein</fullName>
    </submittedName>
</protein>
<comment type="caution">
    <text evidence="2">The sequence shown here is derived from an EMBL/GenBank/DDBJ whole genome shotgun (WGS) entry which is preliminary data.</text>
</comment>
<proteinExistence type="predicted"/>
<sequence length="63" mass="7181">MSHQYTANAVGPVASRQSHYYCYTCGYYIPPGHGERCGRHRARGRRGEQETWDGSRFQADDSV</sequence>
<gene>
    <name evidence="2" type="ORF">VPNG_07418</name>
</gene>
<name>A0A423WML5_9PEZI</name>
<dbReference type="EMBL" id="LKEB01000047">
    <property type="protein sequence ID" value="ROW04668.1"/>
    <property type="molecule type" value="Genomic_DNA"/>
</dbReference>
<accession>A0A423WML5</accession>
<evidence type="ECO:0000256" key="1">
    <source>
        <dbReference type="SAM" id="MobiDB-lite"/>
    </source>
</evidence>
<reference evidence="2 3" key="1">
    <citation type="submission" date="2015-09" db="EMBL/GenBank/DDBJ databases">
        <title>Host preference determinants of Valsa canker pathogens revealed by comparative genomics.</title>
        <authorList>
            <person name="Yin Z."/>
            <person name="Huang L."/>
        </authorList>
    </citation>
    <scope>NUCLEOTIDE SEQUENCE [LARGE SCALE GENOMIC DNA]</scope>
    <source>
        <strain evidence="2 3">SXYLt</strain>
    </source>
</reference>
<feature type="region of interest" description="Disordered" evidence="1">
    <location>
        <begin position="39"/>
        <end position="63"/>
    </location>
</feature>
<keyword evidence="3" id="KW-1185">Reference proteome</keyword>
<organism evidence="2 3">
    <name type="scientific">Cytospora leucostoma</name>
    <dbReference type="NCBI Taxonomy" id="1230097"/>
    <lineage>
        <taxon>Eukaryota</taxon>
        <taxon>Fungi</taxon>
        <taxon>Dikarya</taxon>
        <taxon>Ascomycota</taxon>
        <taxon>Pezizomycotina</taxon>
        <taxon>Sordariomycetes</taxon>
        <taxon>Sordariomycetidae</taxon>
        <taxon>Diaporthales</taxon>
        <taxon>Cytosporaceae</taxon>
        <taxon>Cytospora</taxon>
    </lineage>
</organism>
<evidence type="ECO:0000313" key="2">
    <source>
        <dbReference type="EMBL" id="ROW04668.1"/>
    </source>
</evidence>
<dbReference type="InParanoid" id="A0A423WML5"/>
<dbReference type="AlphaFoldDB" id="A0A423WML5"/>
<evidence type="ECO:0000313" key="3">
    <source>
        <dbReference type="Proteomes" id="UP000285146"/>
    </source>
</evidence>
<dbReference type="Proteomes" id="UP000285146">
    <property type="component" value="Unassembled WGS sequence"/>
</dbReference>